<comment type="caution">
    <text evidence="1">The sequence shown here is derived from an EMBL/GenBank/DDBJ whole genome shotgun (WGS) entry which is preliminary data.</text>
</comment>
<gene>
    <name evidence="1" type="ORF">V6N12_055086</name>
</gene>
<evidence type="ECO:0000313" key="1">
    <source>
        <dbReference type="EMBL" id="KAK8478951.1"/>
    </source>
</evidence>
<organism evidence="1 2">
    <name type="scientific">Hibiscus sabdariffa</name>
    <name type="common">roselle</name>
    <dbReference type="NCBI Taxonomy" id="183260"/>
    <lineage>
        <taxon>Eukaryota</taxon>
        <taxon>Viridiplantae</taxon>
        <taxon>Streptophyta</taxon>
        <taxon>Embryophyta</taxon>
        <taxon>Tracheophyta</taxon>
        <taxon>Spermatophyta</taxon>
        <taxon>Magnoliopsida</taxon>
        <taxon>eudicotyledons</taxon>
        <taxon>Gunneridae</taxon>
        <taxon>Pentapetalae</taxon>
        <taxon>rosids</taxon>
        <taxon>malvids</taxon>
        <taxon>Malvales</taxon>
        <taxon>Malvaceae</taxon>
        <taxon>Malvoideae</taxon>
        <taxon>Hibiscus</taxon>
    </lineage>
</organism>
<sequence>MHIKGSIFAEVFDIDLNRWDELPPPPAASGLDPYSVSQRVLFDSSRSRMLVHFTSNASLHSFRPDDGSWEQNLAAGLIYL</sequence>
<proteinExistence type="predicted"/>
<dbReference type="EMBL" id="JBBPBM010002383">
    <property type="protein sequence ID" value="KAK8478951.1"/>
    <property type="molecule type" value="Genomic_DNA"/>
</dbReference>
<evidence type="ECO:0000313" key="2">
    <source>
        <dbReference type="Proteomes" id="UP001472677"/>
    </source>
</evidence>
<keyword evidence="2" id="KW-1185">Reference proteome</keyword>
<name>A0ABR1ZF68_9ROSI</name>
<reference evidence="1 2" key="1">
    <citation type="journal article" date="2024" name="G3 (Bethesda)">
        <title>Genome assembly of Hibiscus sabdariffa L. provides insights into metabolisms of medicinal natural products.</title>
        <authorList>
            <person name="Kim T."/>
        </authorList>
    </citation>
    <scope>NUCLEOTIDE SEQUENCE [LARGE SCALE GENOMIC DNA]</scope>
    <source>
        <strain evidence="1">TK-2024</strain>
        <tissue evidence="1">Old leaves</tissue>
    </source>
</reference>
<protein>
    <submittedName>
        <fullName evidence="1">Uncharacterized protein</fullName>
    </submittedName>
</protein>
<accession>A0ABR1ZF68</accession>
<dbReference type="Proteomes" id="UP001472677">
    <property type="component" value="Unassembled WGS sequence"/>
</dbReference>